<dbReference type="STRING" id="405671.SAMN05421827_10834"/>
<dbReference type="PANTHER" id="PTHR30273:SF2">
    <property type="entry name" value="PROTEIN FECR"/>
    <property type="match status" value="1"/>
</dbReference>
<dbReference type="EMBL" id="FNCH01000008">
    <property type="protein sequence ID" value="SDG57477.1"/>
    <property type="molecule type" value="Genomic_DNA"/>
</dbReference>
<dbReference type="Proteomes" id="UP000199643">
    <property type="component" value="Unassembled WGS sequence"/>
</dbReference>
<organism evidence="4 5">
    <name type="scientific">Pedobacter terrae</name>
    <dbReference type="NCBI Taxonomy" id="405671"/>
    <lineage>
        <taxon>Bacteria</taxon>
        <taxon>Pseudomonadati</taxon>
        <taxon>Bacteroidota</taxon>
        <taxon>Sphingobacteriia</taxon>
        <taxon>Sphingobacteriales</taxon>
        <taxon>Sphingobacteriaceae</taxon>
        <taxon>Pedobacter</taxon>
    </lineage>
</organism>
<proteinExistence type="predicted"/>
<feature type="transmembrane region" description="Helical" evidence="1">
    <location>
        <begin position="93"/>
        <end position="114"/>
    </location>
</feature>
<dbReference type="RefSeq" id="WP_090499969.1">
    <property type="nucleotide sequence ID" value="NZ_FNCH01000008.1"/>
</dbReference>
<dbReference type="Pfam" id="PF16344">
    <property type="entry name" value="FecR_C"/>
    <property type="match status" value="1"/>
</dbReference>
<sequence length="397" mass="44148">MKTAEQLHILFKKHLDNTCSLEETQLLMDYFQLDEDQEVLKNLIIGALEVHDEQYEKDLAIAKVLGKVDQDLFAQIQQSAQAVPKGKHKMLRLWLKIAAVAAVLAVAYLGFYFLNKQPEKIADVSKIAVNEIKPGRYGAVLTLANGRKVSLANASKGEIGRESGIVITKSADGKLVYEVGEKASDPNATNTLSTARGETYQVRLPDGSLVYLNAASSLTYATSLIQNGKRVVTLSGEGYFEVAKDKQHPFIVKTDRQEVEVLGTHFNISSYADDAIEKTTLLEGSVKLSVSGDSRILKPGQQAKLYRGGIQINETDTDLAVAWKNNEFVVESEHIENIMKMIERWYNVEVVYIGEKTNQRFSGKVSRFDKISKVLEIVESTGEAHFEIKGRTVYVSK</sequence>
<evidence type="ECO:0000259" key="3">
    <source>
        <dbReference type="Pfam" id="PF16344"/>
    </source>
</evidence>
<keyword evidence="5" id="KW-1185">Reference proteome</keyword>
<dbReference type="InterPro" id="IPR006860">
    <property type="entry name" value="FecR"/>
</dbReference>
<reference evidence="5" key="1">
    <citation type="submission" date="2016-10" db="EMBL/GenBank/DDBJ databases">
        <authorList>
            <person name="Varghese N."/>
            <person name="Submissions S."/>
        </authorList>
    </citation>
    <scope>NUCLEOTIDE SEQUENCE [LARGE SCALE GENOMIC DNA]</scope>
    <source>
        <strain evidence="5">DSM 17933</strain>
    </source>
</reference>
<dbReference type="Gene3D" id="3.55.50.30">
    <property type="match status" value="1"/>
</dbReference>
<name>A0A1G7VCN4_9SPHI</name>
<dbReference type="InterPro" id="IPR032508">
    <property type="entry name" value="FecR_C"/>
</dbReference>
<evidence type="ECO:0000259" key="2">
    <source>
        <dbReference type="Pfam" id="PF04773"/>
    </source>
</evidence>
<dbReference type="AlphaFoldDB" id="A0A1G7VCN4"/>
<protein>
    <submittedName>
        <fullName evidence="4">FecR protein</fullName>
    </submittedName>
</protein>
<dbReference type="Pfam" id="PF04773">
    <property type="entry name" value="FecR"/>
    <property type="match status" value="1"/>
</dbReference>
<feature type="domain" description="FecR protein" evidence="2">
    <location>
        <begin position="191"/>
        <end position="287"/>
    </location>
</feature>
<accession>A0A1G7VCN4</accession>
<dbReference type="Gene3D" id="2.60.120.1440">
    <property type="match status" value="1"/>
</dbReference>
<evidence type="ECO:0000313" key="4">
    <source>
        <dbReference type="EMBL" id="SDG57477.1"/>
    </source>
</evidence>
<evidence type="ECO:0000313" key="5">
    <source>
        <dbReference type="Proteomes" id="UP000199643"/>
    </source>
</evidence>
<feature type="domain" description="Protein FecR C-terminal" evidence="3">
    <location>
        <begin position="328"/>
        <end position="395"/>
    </location>
</feature>
<dbReference type="PANTHER" id="PTHR30273">
    <property type="entry name" value="PERIPLASMIC SIGNAL SENSOR AND SIGMA FACTOR ACTIVATOR FECR-RELATED"/>
    <property type="match status" value="1"/>
</dbReference>
<keyword evidence="1" id="KW-1133">Transmembrane helix</keyword>
<keyword evidence="1" id="KW-0472">Membrane</keyword>
<dbReference type="GO" id="GO:0016989">
    <property type="term" value="F:sigma factor antagonist activity"/>
    <property type="evidence" value="ECO:0007669"/>
    <property type="project" value="TreeGrafter"/>
</dbReference>
<evidence type="ECO:0000256" key="1">
    <source>
        <dbReference type="SAM" id="Phobius"/>
    </source>
</evidence>
<keyword evidence="1" id="KW-0812">Transmembrane</keyword>
<gene>
    <name evidence="4" type="ORF">SAMN05421827_10834</name>
</gene>
<dbReference type="InterPro" id="IPR012373">
    <property type="entry name" value="Ferrdict_sens_TM"/>
</dbReference>
<dbReference type="OrthoDB" id="1099963at2"/>